<proteinExistence type="predicted"/>
<sequence length="63" mass="7430">MAEEQEMTVEHCEAMADYYQKQIDTTLARYGSGVRPSWVSADIGIDQMHRDHYRNLAKRLRQE</sequence>
<accession>A0AAF0JI71</accession>
<dbReference type="EMBL" id="OQ376857">
    <property type="protein sequence ID" value="WFG40872.1"/>
    <property type="molecule type" value="Genomic_DNA"/>
</dbReference>
<organism evidence="1 2">
    <name type="scientific">Paracoccus phage ParKuw1</name>
    <dbReference type="NCBI Taxonomy" id="3032415"/>
    <lineage>
        <taxon>Viruses</taxon>
        <taxon>Duplodnaviria</taxon>
        <taxon>Heunggongvirae</taxon>
        <taxon>Uroviricota</taxon>
        <taxon>Caudoviricetes</taxon>
        <taxon>Autographivirales</taxon>
        <taxon>Autographivirales incertae sedis</taxon>
        <taxon>Kuwvirus</taxon>
        <taxon>Kuwvirus ParKuw1</taxon>
    </lineage>
</organism>
<evidence type="ECO:0000313" key="2">
    <source>
        <dbReference type="Proteomes" id="UP001218881"/>
    </source>
</evidence>
<protein>
    <submittedName>
        <fullName evidence="1">Uncharacterized protein</fullName>
    </submittedName>
</protein>
<evidence type="ECO:0000313" key="1">
    <source>
        <dbReference type="EMBL" id="WFG40872.1"/>
    </source>
</evidence>
<reference evidence="1" key="1">
    <citation type="submission" date="2023-02" db="EMBL/GenBank/DDBJ databases">
        <authorList>
            <person name="Rihtman B."/>
        </authorList>
    </citation>
    <scope>NUCLEOTIDE SEQUENCE</scope>
</reference>
<keyword evidence="2" id="KW-1185">Reference proteome</keyword>
<name>A0AAF0JI71_9CAUD</name>
<gene>
    <name evidence="1" type="ORF">ParaKuw1_00039</name>
</gene>
<dbReference type="Proteomes" id="UP001218881">
    <property type="component" value="Segment"/>
</dbReference>